<dbReference type="GO" id="GO:0070059">
    <property type="term" value="P:intrinsic apoptotic signaling pathway in response to endoplasmic reticulum stress"/>
    <property type="evidence" value="ECO:0000318"/>
    <property type="project" value="GO_Central"/>
</dbReference>
<evidence type="ECO:0000313" key="7">
    <source>
        <dbReference type="Proteomes" id="UP000000305"/>
    </source>
</evidence>
<evidence type="ECO:0000256" key="4">
    <source>
        <dbReference type="RuleBase" id="RU000304"/>
    </source>
</evidence>
<dbReference type="AlphaFoldDB" id="E9GII2"/>
<keyword evidence="4" id="KW-0418">Kinase</keyword>
<dbReference type="GO" id="GO:0005524">
    <property type="term" value="F:ATP binding"/>
    <property type="evidence" value="ECO:0007669"/>
    <property type="project" value="UniProtKB-UniRule"/>
</dbReference>
<dbReference type="GO" id="GO:0005783">
    <property type="term" value="C:endoplasmic reticulum"/>
    <property type="evidence" value="ECO:0000318"/>
    <property type="project" value="GO_Central"/>
</dbReference>
<dbReference type="STRING" id="6669.E9GII2"/>
<dbReference type="InterPro" id="IPR011009">
    <property type="entry name" value="Kinase-like_dom_sf"/>
</dbReference>
<dbReference type="Pfam" id="PF00069">
    <property type="entry name" value="Pkinase"/>
    <property type="match status" value="1"/>
</dbReference>
<protein>
    <recommendedName>
        <fullName evidence="5">Protein kinase domain-containing protein</fullName>
    </recommendedName>
</protein>
<dbReference type="InParanoid" id="E9GII2"/>
<dbReference type="Gene3D" id="1.10.510.10">
    <property type="entry name" value="Transferase(Phosphotransferase) domain 1"/>
    <property type="match status" value="1"/>
</dbReference>
<evidence type="ECO:0000256" key="2">
    <source>
        <dbReference type="ARBA" id="ARBA00022840"/>
    </source>
</evidence>
<evidence type="ECO:0000313" key="6">
    <source>
        <dbReference type="EMBL" id="EFX80756.1"/>
    </source>
</evidence>
<gene>
    <name evidence="6" type="ORF">DAPPUDRAFT_303861</name>
</gene>
<dbReference type="InterPro" id="IPR045133">
    <property type="entry name" value="IRE1/2-like"/>
</dbReference>
<proteinExistence type="inferred from homology"/>
<dbReference type="FunFam" id="1.10.510.10:FF:001536">
    <property type="entry name" value="Uncharacterized protein"/>
    <property type="match status" value="1"/>
</dbReference>
<evidence type="ECO:0000256" key="1">
    <source>
        <dbReference type="ARBA" id="ARBA00022741"/>
    </source>
</evidence>
<reference evidence="6 7" key="1">
    <citation type="journal article" date="2011" name="Science">
        <title>The ecoresponsive genome of Daphnia pulex.</title>
        <authorList>
            <person name="Colbourne J.K."/>
            <person name="Pfrender M.E."/>
            <person name="Gilbert D."/>
            <person name="Thomas W.K."/>
            <person name="Tucker A."/>
            <person name="Oakley T.H."/>
            <person name="Tokishita S."/>
            <person name="Aerts A."/>
            <person name="Arnold G.J."/>
            <person name="Basu M.K."/>
            <person name="Bauer D.J."/>
            <person name="Caceres C.E."/>
            <person name="Carmel L."/>
            <person name="Casola C."/>
            <person name="Choi J.H."/>
            <person name="Detter J.C."/>
            <person name="Dong Q."/>
            <person name="Dusheyko S."/>
            <person name="Eads B.D."/>
            <person name="Frohlich T."/>
            <person name="Geiler-Samerotte K.A."/>
            <person name="Gerlach D."/>
            <person name="Hatcher P."/>
            <person name="Jogdeo S."/>
            <person name="Krijgsveld J."/>
            <person name="Kriventseva E.V."/>
            <person name="Kultz D."/>
            <person name="Laforsch C."/>
            <person name="Lindquist E."/>
            <person name="Lopez J."/>
            <person name="Manak J.R."/>
            <person name="Muller J."/>
            <person name="Pangilinan J."/>
            <person name="Patwardhan R.P."/>
            <person name="Pitluck S."/>
            <person name="Pritham E.J."/>
            <person name="Rechtsteiner A."/>
            <person name="Rho M."/>
            <person name="Rogozin I.B."/>
            <person name="Sakarya O."/>
            <person name="Salamov A."/>
            <person name="Schaack S."/>
            <person name="Shapiro H."/>
            <person name="Shiga Y."/>
            <person name="Skalitzky C."/>
            <person name="Smith Z."/>
            <person name="Souvorov A."/>
            <person name="Sung W."/>
            <person name="Tang Z."/>
            <person name="Tsuchiya D."/>
            <person name="Tu H."/>
            <person name="Vos H."/>
            <person name="Wang M."/>
            <person name="Wolf Y.I."/>
            <person name="Yamagata H."/>
            <person name="Yamada T."/>
            <person name="Ye Y."/>
            <person name="Shaw J.R."/>
            <person name="Andrews J."/>
            <person name="Crease T.J."/>
            <person name="Tang H."/>
            <person name="Lucas S.M."/>
            <person name="Robertson H.M."/>
            <person name="Bork P."/>
            <person name="Koonin E.V."/>
            <person name="Zdobnov E.M."/>
            <person name="Grigoriev I.V."/>
            <person name="Lynch M."/>
            <person name="Boore J.L."/>
        </authorList>
    </citation>
    <scope>NUCLEOTIDE SEQUENCE [LARGE SCALE GENOMIC DNA]</scope>
</reference>
<dbReference type="GO" id="GO:0036498">
    <property type="term" value="P:IRE1-mediated unfolded protein response"/>
    <property type="evidence" value="ECO:0000318"/>
    <property type="project" value="GO_Central"/>
</dbReference>
<sequence>MLQYDRSKILGNGTFATVFWGTWNGEAVAVKRIEMHKLNKRFKDREEVAMRQMDHQNVLKLKEVQENMDFKLLILGLCIGTVRDYVNDVNDEKKFNQKMPIEVEALIQMTNGLAYIHTRHIVHRDIKPENVLISSSYVLKISDFGVNKPTQPTGSFSVTSGPQGTKTYFAPEYLRLEHQESEERKTIRADKSIDIFSLGCLFFTYIMRKGPYAHLFASPGMQYNSKENYDIDVTNNILKDTKFLEKNGLSKGHYAFKMIDGMTKAKSEDRWGLDEKKSGSNSQTVIETLKLEQRRQNGPKQTVV</sequence>
<name>E9GII2_DAPPU</name>
<dbReference type="FunFam" id="3.30.200.20:FF:000912">
    <property type="entry name" value="Uncharacterized protein"/>
    <property type="match status" value="1"/>
</dbReference>
<keyword evidence="2 3" id="KW-0067">ATP-binding</keyword>
<evidence type="ECO:0000256" key="3">
    <source>
        <dbReference type="PROSITE-ProRule" id="PRU10141"/>
    </source>
</evidence>
<dbReference type="KEGG" id="dpx:DAPPUDRAFT_303861"/>
<dbReference type="PROSITE" id="PS00108">
    <property type="entry name" value="PROTEIN_KINASE_ST"/>
    <property type="match status" value="1"/>
</dbReference>
<dbReference type="InterPro" id="IPR008271">
    <property type="entry name" value="Ser/Thr_kinase_AS"/>
</dbReference>
<dbReference type="GO" id="GO:0051082">
    <property type="term" value="F:unfolded protein binding"/>
    <property type="evidence" value="ECO:0000318"/>
    <property type="project" value="GO_Central"/>
</dbReference>
<dbReference type="Gene3D" id="3.30.200.20">
    <property type="entry name" value="Phosphorylase Kinase, domain 1"/>
    <property type="match status" value="1"/>
</dbReference>
<organism evidence="6 7">
    <name type="scientific">Daphnia pulex</name>
    <name type="common">Water flea</name>
    <dbReference type="NCBI Taxonomy" id="6669"/>
    <lineage>
        <taxon>Eukaryota</taxon>
        <taxon>Metazoa</taxon>
        <taxon>Ecdysozoa</taxon>
        <taxon>Arthropoda</taxon>
        <taxon>Crustacea</taxon>
        <taxon>Branchiopoda</taxon>
        <taxon>Diplostraca</taxon>
        <taxon>Cladocera</taxon>
        <taxon>Anomopoda</taxon>
        <taxon>Daphniidae</taxon>
        <taxon>Daphnia</taxon>
    </lineage>
</organism>
<dbReference type="InterPro" id="IPR017441">
    <property type="entry name" value="Protein_kinase_ATP_BS"/>
</dbReference>
<dbReference type="OrthoDB" id="535509at2759"/>
<keyword evidence="4" id="KW-0723">Serine/threonine-protein kinase</keyword>
<evidence type="ECO:0000259" key="5">
    <source>
        <dbReference type="PROSITE" id="PS50011"/>
    </source>
</evidence>
<keyword evidence="1 3" id="KW-0547">Nucleotide-binding</keyword>
<dbReference type="Proteomes" id="UP000000305">
    <property type="component" value="Unassembled WGS sequence"/>
</dbReference>
<dbReference type="SUPFAM" id="SSF56112">
    <property type="entry name" value="Protein kinase-like (PK-like)"/>
    <property type="match status" value="1"/>
</dbReference>
<dbReference type="GO" id="GO:0004674">
    <property type="term" value="F:protein serine/threonine kinase activity"/>
    <property type="evidence" value="ECO:0000318"/>
    <property type="project" value="GO_Central"/>
</dbReference>
<dbReference type="PhylomeDB" id="E9GII2"/>
<keyword evidence="4" id="KW-0808">Transferase</keyword>
<feature type="binding site" evidence="3">
    <location>
        <position position="31"/>
    </location>
    <ligand>
        <name>ATP</name>
        <dbReference type="ChEBI" id="CHEBI:30616"/>
    </ligand>
</feature>
<comment type="similarity">
    <text evidence="4">Belongs to the protein kinase superfamily.</text>
</comment>
<dbReference type="EMBL" id="GL732546">
    <property type="protein sequence ID" value="EFX80756.1"/>
    <property type="molecule type" value="Genomic_DNA"/>
</dbReference>
<dbReference type="HOGENOM" id="CLU_000288_7_1_1"/>
<dbReference type="eggNOG" id="KOG1027">
    <property type="taxonomic scope" value="Eukaryota"/>
</dbReference>
<keyword evidence="7" id="KW-1185">Reference proteome</keyword>
<dbReference type="InterPro" id="IPR000719">
    <property type="entry name" value="Prot_kinase_dom"/>
</dbReference>
<dbReference type="PANTHER" id="PTHR13954">
    <property type="entry name" value="IRE1-RELATED"/>
    <property type="match status" value="1"/>
</dbReference>
<dbReference type="PROSITE" id="PS00107">
    <property type="entry name" value="PROTEIN_KINASE_ATP"/>
    <property type="match status" value="1"/>
</dbReference>
<dbReference type="PANTHER" id="PTHR13954:SF6">
    <property type="entry name" value="NON-SPECIFIC SERINE_THREONINE PROTEIN KINASE"/>
    <property type="match status" value="1"/>
</dbReference>
<dbReference type="PROSITE" id="PS50011">
    <property type="entry name" value="PROTEIN_KINASE_DOM"/>
    <property type="match status" value="1"/>
</dbReference>
<accession>E9GII2</accession>
<dbReference type="GO" id="GO:0004521">
    <property type="term" value="F:RNA endonuclease activity"/>
    <property type="evidence" value="ECO:0000318"/>
    <property type="project" value="GO_Central"/>
</dbReference>
<feature type="domain" description="Protein kinase" evidence="5">
    <location>
        <begin position="4"/>
        <end position="286"/>
    </location>
</feature>
<dbReference type="SMART" id="SM00220">
    <property type="entry name" value="S_TKc"/>
    <property type="match status" value="1"/>
</dbReference>